<keyword evidence="5" id="KW-1185">Reference proteome</keyword>
<dbReference type="EMBL" id="FKIF01000006">
    <property type="protein sequence ID" value="SAI69433.1"/>
    <property type="molecule type" value="Genomic_DNA"/>
</dbReference>
<dbReference type="InterPro" id="IPR036291">
    <property type="entry name" value="NAD(P)-bd_dom_sf"/>
</dbReference>
<dbReference type="InterPro" id="IPR006140">
    <property type="entry name" value="D-isomer_DH_NAD-bd"/>
</dbReference>
<name>A0A157SGW9_9BORD</name>
<evidence type="ECO:0000259" key="3">
    <source>
        <dbReference type="Pfam" id="PF02826"/>
    </source>
</evidence>
<feature type="domain" description="D-isomer specific 2-hydroxyacid dehydrogenase NAD-binding" evidence="3">
    <location>
        <begin position="130"/>
        <end position="305"/>
    </location>
</feature>
<accession>A0A157SGW9</accession>
<dbReference type="SUPFAM" id="SSF51735">
    <property type="entry name" value="NAD(P)-binding Rossmann-fold domains"/>
    <property type="match status" value="1"/>
</dbReference>
<dbReference type="OrthoDB" id="9805416at2"/>
<dbReference type="Gene3D" id="3.40.50.720">
    <property type="entry name" value="NAD(P)-binding Rossmann-like Domain"/>
    <property type="match status" value="2"/>
</dbReference>
<gene>
    <name evidence="4" type="primary">ghrA_1</name>
    <name evidence="4" type="ORF">SAMEA3906486_02491</name>
</gene>
<protein>
    <submittedName>
        <fullName evidence="4">NAD-binding protein</fullName>
        <ecNumber evidence="4">1.1.1.79</ecNumber>
    </submittedName>
</protein>
<dbReference type="STRING" id="288768.SAMEA3906486_02491"/>
<dbReference type="RefSeq" id="WP_066127399.1">
    <property type="nucleotide sequence ID" value="NZ_FKIF01000006.1"/>
</dbReference>
<evidence type="ECO:0000313" key="4">
    <source>
        <dbReference type="EMBL" id="SAI69433.1"/>
    </source>
</evidence>
<evidence type="ECO:0000313" key="5">
    <source>
        <dbReference type="Proteomes" id="UP000076848"/>
    </source>
</evidence>
<proteinExistence type="predicted"/>
<sequence length="335" mass="35960">MTDTRTRGPALGLLLSDSVDQQHGPRLDALAQSAGVRLQRHPLSRAARALPDLHAAFFSRELYAGSSLRKPGPLSDAFFQVADAAPNLRWLHVFSSGRDLPQYAASLARGVRVTSSTGVSAKPIAQTAVAAILAQSRGFGHWLAAQARREWSPMSGDARPRELESLRVLLVGTGAIGGEIARLLTALGLHVTGVRRRPEPDPAYAAVLPLDQLDQALPQCDWLVLALPLTPQSAGLIDARRLALLPAHARIANIARGELIDETALADALANGRLAGAYLDTFVEEPLPQASPLWDMPQVWVSPHNSAASRGHEERVVDAFVRELETELRACTQAG</sequence>
<evidence type="ECO:0000256" key="2">
    <source>
        <dbReference type="ARBA" id="ARBA00023027"/>
    </source>
</evidence>
<dbReference type="CDD" id="cd05300">
    <property type="entry name" value="2-Hacid_dh_1"/>
    <property type="match status" value="1"/>
</dbReference>
<reference evidence="4 5" key="1">
    <citation type="submission" date="2016-04" db="EMBL/GenBank/DDBJ databases">
        <authorList>
            <consortium name="Pathogen Informatics"/>
        </authorList>
    </citation>
    <scope>NUCLEOTIDE SEQUENCE [LARGE SCALE GENOMIC DNA]</scope>
    <source>
        <strain evidence="4 5">H050680373</strain>
    </source>
</reference>
<dbReference type="GO" id="GO:0030267">
    <property type="term" value="F:glyoxylate reductase (NADPH) activity"/>
    <property type="evidence" value="ECO:0007669"/>
    <property type="project" value="UniProtKB-EC"/>
</dbReference>
<dbReference type="Pfam" id="PF02826">
    <property type="entry name" value="2-Hacid_dh_C"/>
    <property type="match status" value="1"/>
</dbReference>
<keyword evidence="2" id="KW-0520">NAD</keyword>
<organism evidence="4 5">
    <name type="scientific">Bordetella ansorpii</name>
    <dbReference type="NCBI Taxonomy" id="288768"/>
    <lineage>
        <taxon>Bacteria</taxon>
        <taxon>Pseudomonadati</taxon>
        <taxon>Pseudomonadota</taxon>
        <taxon>Betaproteobacteria</taxon>
        <taxon>Burkholderiales</taxon>
        <taxon>Alcaligenaceae</taxon>
        <taxon>Bordetella</taxon>
    </lineage>
</organism>
<dbReference type="SUPFAM" id="SSF52283">
    <property type="entry name" value="Formate/glycerate dehydrogenase catalytic domain-like"/>
    <property type="match status" value="1"/>
</dbReference>
<dbReference type="GO" id="GO:0051287">
    <property type="term" value="F:NAD binding"/>
    <property type="evidence" value="ECO:0007669"/>
    <property type="project" value="InterPro"/>
</dbReference>
<dbReference type="AlphaFoldDB" id="A0A157SGW9"/>
<dbReference type="EC" id="1.1.1.79" evidence="4"/>
<dbReference type="PANTHER" id="PTHR43333">
    <property type="entry name" value="2-HACID_DH_C DOMAIN-CONTAINING PROTEIN"/>
    <property type="match status" value="1"/>
</dbReference>
<keyword evidence="1 4" id="KW-0560">Oxidoreductase</keyword>
<dbReference type="Proteomes" id="UP000076848">
    <property type="component" value="Unassembled WGS sequence"/>
</dbReference>
<evidence type="ECO:0000256" key="1">
    <source>
        <dbReference type="ARBA" id="ARBA00023002"/>
    </source>
</evidence>
<dbReference type="PANTHER" id="PTHR43333:SF1">
    <property type="entry name" value="D-ISOMER SPECIFIC 2-HYDROXYACID DEHYDROGENASE NAD-BINDING DOMAIN-CONTAINING PROTEIN"/>
    <property type="match status" value="1"/>
</dbReference>